<keyword evidence="4" id="KW-1185">Reference proteome</keyword>
<evidence type="ECO:0000256" key="2">
    <source>
        <dbReference type="SAM" id="Phobius"/>
    </source>
</evidence>
<feature type="compositionally biased region" description="Basic and acidic residues" evidence="1">
    <location>
        <begin position="518"/>
        <end position="528"/>
    </location>
</feature>
<feature type="region of interest" description="Disordered" evidence="1">
    <location>
        <begin position="518"/>
        <end position="545"/>
    </location>
</feature>
<feature type="transmembrane region" description="Helical" evidence="2">
    <location>
        <begin position="62"/>
        <end position="82"/>
    </location>
</feature>
<dbReference type="PANTHER" id="PTHR40619">
    <property type="entry name" value="FUNGAL STAND N-TERMINAL GOODBYE DOMAIN-CONTAINING PROTEIN"/>
    <property type="match status" value="1"/>
</dbReference>
<keyword evidence="2" id="KW-0812">Transmembrane</keyword>
<reference evidence="3" key="1">
    <citation type="submission" date="2023-06" db="EMBL/GenBank/DDBJ databases">
        <title>Genome-scale phylogeny and comparative genomics of the fungal order Sordariales.</title>
        <authorList>
            <consortium name="Lawrence Berkeley National Laboratory"/>
            <person name="Hensen N."/>
            <person name="Bonometti L."/>
            <person name="Westerberg I."/>
            <person name="Brannstrom I.O."/>
            <person name="Guillou S."/>
            <person name="Cros-Aarteil S."/>
            <person name="Calhoun S."/>
            <person name="Haridas S."/>
            <person name="Kuo A."/>
            <person name="Mondo S."/>
            <person name="Pangilinan J."/>
            <person name="Riley R."/>
            <person name="Labutti K."/>
            <person name="Andreopoulos B."/>
            <person name="Lipzen A."/>
            <person name="Chen C."/>
            <person name="Yanf M."/>
            <person name="Daum C."/>
            <person name="Ng V."/>
            <person name="Clum A."/>
            <person name="Steindorff A."/>
            <person name="Ohm R."/>
            <person name="Martin F."/>
            <person name="Silar P."/>
            <person name="Natvig D."/>
            <person name="Lalanne C."/>
            <person name="Gautier V."/>
            <person name="Ament-Velasquez S.L."/>
            <person name="Kruys A."/>
            <person name="Hutchinson M.I."/>
            <person name="Powell A.J."/>
            <person name="Barry K."/>
            <person name="Miller A.N."/>
            <person name="Grigoriev I.V."/>
            <person name="Debuchy R."/>
            <person name="Gladieux P."/>
            <person name="Thoren M.H."/>
            <person name="Johannesson H."/>
        </authorList>
    </citation>
    <scope>NUCLEOTIDE SEQUENCE</scope>
    <source>
        <strain evidence="3">PSN4</strain>
    </source>
</reference>
<dbReference type="EMBL" id="MU839844">
    <property type="protein sequence ID" value="KAK1750915.1"/>
    <property type="molecule type" value="Genomic_DNA"/>
</dbReference>
<name>A0AAJ0F780_9PEZI</name>
<feature type="compositionally biased region" description="Polar residues" evidence="1">
    <location>
        <begin position="529"/>
        <end position="539"/>
    </location>
</feature>
<gene>
    <name evidence="3" type="ORF">QBC47DRAFT_392885</name>
</gene>
<evidence type="ECO:0000313" key="4">
    <source>
        <dbReference type="Proteomes" id="UP001239445"/>
    </source>
</evidence>
<keyword evidence="2" id="KW-1133">Transmembrane helix</keyword>
<protein>
    <submittedName>
        <fullName evidence="3">Uncharacterized protein</fullName>
    </submittedName>
</protein>
<proteinExistence type="predicted"/>
<comment type="caution">
    <text evidence="3">The sequence shown here is derived from an EMBL/GenBank/DDBJ whole genome shotgun (WGS) entry which is preliminary data.</text>
</comment>
<accession>A0AAJ0F780</accession>
<dbReference type="Proteomes" id="UP001239445">
    <property type="component" value="Unassembled WGS sequence"/>
</dbReference>
<sequence>MKKKKTKSKCGDGLSCQAKLKEELRNGPQILGSTTRGFIGYRKRGSACCRALVLGGTPSSRFTNTLFISLVTSFIYLVLITMEPARVVEAASPLATQSTRMVEAASPLATQSTRVVEAASPLATQSTRLVEAASPLATQSTRVIEPVGPLVYRRSALTNSAAEFVERGRGMEVLVQAEEDLSGRTEFIEEIDQFADKGLVFDAKKYYEASEKSFIRFRQTLQRLVTLLQERGVDKELGIDIKDPGDGFTFDYVLGIANRLQEGRENALQMNTCKTFIRRCYRKVEDSRGVIGGILEMVPNDAYGSVISGGFTLILAAVEKHAKEREAIQKWLTTIPETLEGIERLSKLHRKSPQLHQCANNVLVAVFFVLERIVDRLTQSWKDRIGITAKRTEKVKGLFKKSTAVAQHTGAQHTGGGVDAKKSVDDALSELKVEIERFQKAVDICGQERLGRIEDETLAVAKRVMTMSHSLAKIERFVEGQQILRPKEDDEKEADQKVLLQLQNIFYQLCASNPHFDSRTGGIDHQELQRSGTQKSISSRSHHDENMATRARWLASSPAPRPAHVKDIRELMDRQTLLTPDDQDVSTWIVNSDELFKWSRDSQSRVMTIDLPTPPRELVNPLSFSTAKLATAFLASESLPVLCFFCMHRNSENSAEEHSGPLAMVNAFNHDLIKYITQRCETVDLAELEELGDVKACKKSRTKLRHALALFRALIGSLPGDQHVYVLIDCLSYLSGDEKDGKRVMGEILEATGERDGAVIKLLVTDPGAGSSVRRATDYEVMVPDNVPGSGVFSSTKRLVG</sequence>
<keyword evidence="2" id="KW-0472">Membrane</keyword>
<evidence type="ECO:0000256" key="1">
    <source>
        <dbReference type="SAM" id="MobiDB-lite"/>
    </source>
</evidence>
<evidence type="ECO:0000313" key="3">
    <source>
        <dbReference type="EMBL" id="KAK1750915.1"/>
    </source>
</evidence>
<organism evidence="3 4">
    <name type="scientific">Echria macrotheca</name>
    <dbReference type="NCBI Taxonomy" id="438768"/>
    <lineage>
        <taxon>Eukaryota</taxon>
        <taxon>Fungi</taxon>
        <taxon>Dikarya</taxon>
        <taxon>Ascomycota</taxon>
        <taxon>Pezizomycotina</taxon>
        <taxon>Sordariomycetes</taxon>
        <taxon>Sordariomycetidae</taxon>
        <taxon>Sordariales</taxon>
        <taxon>Schizotheciaceae</taxon>
        <taxon>Echria</taxon>
    </lineage>
</organism>
<dbReference type="PANTHER" id="PTHR40619:SF3">
    <property type="entry name" value="FUNGAL STAND N-TERMINAL GOODBYE DOMAIN-CONTAINING PROTEIN"/>
    <property type="match status" value="1"/>
</dbReference>
<dbReference type="AlphaFoldDB" id="A0AAJ0F780"/>